<dbReference type="Gene3D" id="3.40.390.10">
    <property type="entry name" value="Collagenase (Catalytic Domain)"/>
    <property type="match status" value="1"/>
</dbReference>
<keyword evidence="2" id="KW-1185">Reference proteome</keyword>
<organism evidence="2 3">
    <name type="scientific">Priapulus caudatus</name>
    <name type="common">Priapulid worm</name>
    <dbReference type="NCBI Taxonomy" id="37621"/>
    <lineage>
        <taxon>Eukaryota</taxon>
        <taxon>Metazoa</taxon>
        <taxon>Ecdysozoa</taxon>
        <taxon>Scalidophora</taxon>
        <taxon>Priapulida</taxon>
        <taxon>Priapulimorpha</taxon>
        <taxon>Priapulimorphida</taxon>
        <taxon>Priapulidae</taxon>
        <taxon>Priapulus</taxon>
    </lineage>
</organism>
<dbReference type="Proteomes" id="UP000695022">
    <property type="component" value="Unplaced"/>
</dbReference>
<dbReference type="Pfam" id="PF01431">
    <property type="entry name" value="Peptidase_M13"/>
    <property type="match status" value="1"/>
</dbReference>
<dbReference type="Gene3D" id="1.10.1380.10">
    <property type="entry name" value="Neutral endopeptidase , domain2"/>
    <property type="match status" value="1"/>
</dbReference>
<dbReference type="GeneID" id="106806046"/>
<dbReference type="InterPro" id="IPR042089">
    <property type="entry name" value="Peptidase_M13_dom_2"/>
</dbReference>
<dbReference type="PANTHER" id="PTHR11733">
    <property type="entry name" value="ZINC METALLOPROTEASE FAMILY M13 NEPRILYSIN-RELATED"/>
    <property type="match status" value="1"/>
</dbReference>
<accession>A0ABM1DTV3</accession>
<dbReference type="InterPro" id="IPR018497">
    <property type="entry name" value="Peptidase_M13_C"/>
</dbReference>
<dbReference type="RefSeq" id="XP_014663374.1">
    <property type="nucleotide sequence ID" value="XM_014807888.1"/>
</dbReference>
<evidence type="ECO:0000259" key="1">
    <source>
        <dbReference type="Pfam" id="PF01431"/>
    </source>
</evidence>
<name>A0ABM1DTV3_PRICU</name>
<evidence type="ECO:0000313" key="3">
    <source>
        <dbReference type="RefSeq" id="XP_014663374.1"/>
    </source>
</evidence>
<dbReference type="PROSITE" id="PS51885">
    <property type="entry name" value="NEPRILYSIN"/>
    <property type="match status" value="1"/>
</dbReference>
<sequence length="264" mass="30248">MDDSIMNDIYSVFDVAAENTFFENFVSLNKFRREETKREYTGGVKHEQWSYDMTPANAFFVDYLNTLQVTPGLIDHPVYSPDVPKHMSYGALGGFLAPLLFRSIDFYGSRYNEEVEYESWWSANTKLAFLNRTKCIHQMYNVSYKIGDEWYEFNEGDSAAKRDGPGEIGGLRMAYRSYKEYVPDEAEKEIVGLNLTHDQGFFVGYAQSRCQNLPDETLISYLKSGTAPNDLVVKATLRQTPEFAQAFNCQPDSPMVADEICKVF</sequence>
<dbReference type="PANTHER" id="PTHR11733:SF241">
    <property type="entry name" value="GH26575P-RELATED"/>
    <property type="match status" value="1"/>
</dbReference>
<dbReference type="SUPFAM" id="SSF55486">
    <property type="entry name" value="Metalloproteases ('zincins'), catalytic domain"/>
    <property type="match status" value="1"/>
</dbReference>
<protein>
    <submittedName>
        <fullName evidence="3">Neprilysin-2-like</fullName>
    </submittedName>
</protein>
<reference evidence="3" key="1">
    <citation type="submission" date="2025-08" db="UniProtKB">
        <authorList>
            <consortium name="RefSeq"/>
        </authorList>
    </citation>
    <scope>IDENTIFICATION</scope>
</reference>
<evidence type="ECO:0000313" key="2">
    <source>
        <dbReference type="Proteomes" id="UP000695022"/>
    </source>
</evidence>
<dbReference type="InterPro" id="IPR000718">
    <property type="entry name" value="Peptidase_M13"/>
</dbReference>
<dbReference type="InterPro" id="IPR024079">
    <property type="entry name" value="MetalloPept_cat_dom_sf"/>
</dbReference>
<proteinExistence type="predicted"/>
<gene>
    <name evidence="3" type="primary">LOC106806046</name>
</gene>
<feature type="domain" description="Peptidase M13 C-terminal" evidence="1">
    <location>
        <begin position="57"/>
        <end position="263"/>
    </location>
</feature>